<evidence type="ECO:0000313" key="4">
    <source>
        <dbReference type="Proteomes" id="UP000324194"/>
    </source>
</evidence>
<organism evidence="3 4">
    <name type="scientific">Aquicella siphonis</name>
    <dbReference type="NCBI Taxonomy" id="254247"/>
    <lineage>
        <taxon>Bacteria</taxon>
        <taxon>Pseudomonadati</taxon>
        <taxon>Pseudomonadota</taxon>
        <taxon>Gammaproteobacteria</taxon>
        <taxon>Legionellales</taxon>
        <taxon>Coxiellaceae</taxon>
        <taxon>Aquicella</taxon>
    </lineage>
</organism>
<gene>
    <name evidence="3" type="ORF">AQUSIP_17100</name>
</gene>
<protein>
    <recommendedName>
        <fullName evidence="2">DUF1565 domain-containing protein</fullName>
    </recommendedName>
</protein>
<feature type="region of interest" description="Disordered" evidence="1">
    <location>
        <begin position="1"/>
        <end position="23"/>
    </location>
</feature>
<dbReference type="InterPro" id="IPR011050">
    <property type="entry name" value="Pectin_lyase_fold/virulence"/>
</dbReference>
<dbReference type="Gene3D" id="2.160.20.10">
    <property type="entry name" value="Single-stranded right-handed beta-helix, Pectin lyase-like"/>
    <property type="match status" value="1"/>
</dbReference>
<name>A0A5E4PIX1_9COXI</name>
<dbReference type="EMBL" id="LR699119">
    <property type="protein sequence ID" value="VVC76398.1"/>
    <property type="molecule type" value="Genomic_DNA"/>
</dbReference>
<feature type="compositionally biased region" description="Polar residues" evidence="1">
    <location>
        <begin position="9"/>
        <end position="22"/>
    </location>
</feature>
<accession>A0A5E4PIX1</accession>
<dbReference type="SUPFAM" id="SSF51126">
    <property type="entry name" value="Pectin lyase-like"/>
    <property type="match status" value="1"/>
</dbReference>
<reference evidence="3 4" key="1">
    <citation type="submission" date="2019-08" db="EMBL/GenBank/DDBJ databases">
        <authorList>
            <person name="Guy L."/>
        </authorList>
    </citation>
    <scope>NUCLEOTIDE SEQUENCE [LARGE SCALE GENOMIC DNA]</scope>
    <source>
        <strain evidence="3 4">SGT-108</strain>
    </source>
</reference>
<proteinExistence type="predicted"/>
<evidence type="ECO:0000259" key="2">
    <source>
        <dbReference type="Pfam" id="PF07602"/>
    </source>
</evidence>
<evidence type="ECO:0000313" key="3">
    <source>
        <dbReference type="EMBL" id="VVC76398.1"/>
    </source>
</evidence>
<dbReference type="RefSeq" id="WP_148339654.1">
    <property type="nucleotide sequence ID" value="NZ_LR699119.1"/>
</dbReference>
<dbReference type="OrthoDB" id="9759810at2"/>
<dbReference type="AlphaFoldDB" id="A0A5E4PIX1"/>
<keyword evidence="4" id="KW-1185">Reference proteome</keyword>
<dbReference type="Pfam" id="PF07602">
    <property type="entry name" value="DUF1565"/>
    <property type="match status" value="1"/>
</dbReference>
<dbReference type="Proteomes" id="UP000324194">
    <property type="component" value="Chromosome 1"/>
</dbReference>
<evidence type="ECO:0000256" key="1">
    <source>
        <dbReference type="SAM" id="MobiDB-lite"/>
    </source>
</evidence>
<dbReference type="KEGG" id="asip:AQUSIP_17100"/>
<sequence>MPDLYVNPVTGNNEPGRGNSSDDPLRTITFSIAEAVRRFGSGFCTLFLADGLYNRALGEEFPILIPQNISLSGAGRSVIDYERDLTDRFDICLRGGRELSNLTIQGYPRASGACATSIAISVTGDNAYLHNLIIQPHPSVSPDEKVFDYAIYTNDLNTRIENTAISGCGIGIYCSGEAAISHCTFNDNVTAISMSFGGCVVSDCDFESGNICGVGVSCPSLSKVLNSRFNGCQSTGIGVGYDDLSDSPPADKPLISQNRFDVPTYYGIICGSEAVIENNQFSVSSPAGSAIIMGKVERHTRVNTAHPEIRNNVFMRTTSPPWRVFHPLVAIYEACNPLFEQNEFTVDGAYQTTLLSINHDANPDLGGGAWGSLGQNHFLSGWIEVQNDADSIPRDIYAQNNFWRYVPPRHGPDVYTPGDYFINPDDAAVRVHTEGAEHIYINEHTYSGTCSRASIVRNTVFDVSG</sequence>
<dbReference type="InterPro" id="IPR012334">
    <property type="entry name" value="Pectin_lyas_fold"/>
</dbReference>
<dbReference type="InterPro" id="IPR011459">
    <property type="entry name" value="DUF1565"/>
</dbReference>
<feature type="domain" description="DUF1565" evidence="2">
    <location>
        <begin position="9"/>
        <end position="190"/>
    </location>
</feature>